<organism evidence="1">
    <name type="scientific">marine metagenome</name>
    <dbReference type="NCBI Taxonomy" id="408172"/>
    <lineage>
        <taxon>unclassified sequences</taxon>
        <taxon>metagenomes</taxon>
        <taxon>ecological metagenomes</taxon>
    </lineage>
</organism>
<name>A0A382PWK1_9ZZZZ</name>
<reference evidence="1" key="1">
    <citation type="submission" date="2018-05" db="EMBL/GenBank/DDBJ databases">
        <authorList>
            <person name="Lanie J.A."/>
            <person name="Ng W.-L."/>
            <person name="Kazmierczak K.M."/>
            <person name="Andrzejewski T.M."/>
            <person name="Davidsen T.M."/>
            <person name="Wayne K.J."/>
            <person name="Tettelin H."/>
            <person name="Glass J.I."/>
            <person name="Rusch D."/>
            <person name="Podicherti R."/>
            <person name="Tsui H.-C.T."/>
            <person name="Winkler M.E."/>
        </authorList>
    </citation>
    <scope>NUCLEOTIDE SEQUENCE</scope>
</reference>
<gene>
    <name evidence="1" type="ORF">METZ01_LOCUS330014</name>
</gene>
<evidence type="ECO:0000313" key="1">
    <source>
        <dbReference type="EMBL" id="SVC77160.1"/>
    </source>
</evidence>
<proteinExistence type="predicted"/>
<accession>A0A382PWK1</accession>
<protein>
    <submittedName>
        <fullName evidence="1">Uncharacterized protein</fullName>
    </submittedName>
</protein>
<dbReference type="AlphaFoldDB" id="A0A382PWK1"/>
<dbReference type="EMBL" id="UINC01109967">
    <property type="protein sequence ID" value="SVC77160.1"/>
    <property type="molecule type" value="Genomic_DNA"/>
</dbReference>
<feature type="non-terminal residue" evidence="1">
    <location>
        <position position="71"/>
    </location>
</feature>
<sequence>MGWKKWVLGAAAVKAARVLTRPNILAPEGYKITGMKHQGLIGSSWKVSYIIDEQPGLHKNFTIRKGTTSRT</sequence>